<protein>
    <recommendedName>
        <fullName evidence="1">F-box domain-containing protein</fullName>
    </recommendedName>
</protein>
<dbReference type="Proteomes" id="UP000027222">
    <property type="component" value="Unassembled WGS sequence"/>
</dbReference>
<evidence type="ECO:0000313" key="2">
    <source>
        <dbReference type="EMBL" id="KDR79839.1"/>
    </source>
</evidence>
<proteinExistence type="predicted"/>
<dbReference type="InterPro" id="IPR036047">
    <property type="entry name" value="F-box-like_dom_sf"/>
</dbReference>
<keyword evidence="3" id="KW-1185">Reference proteome</keyword>
<dbReference type="HOGENOM" id="CLU_033171_1_0_1"/>
<dbReference type="InterPro" id="IPR001810">
    <property type="entry name" value="F-box_dom"/>
</dbReference>
<dbReference type="InterPro" id="IPR011041">
    <property type="entry name" value="Quinoprot_gluc/sorb_DH_b-prop"/>
</dbReference>
<dbReference type="EMBL" id="KL142372">
    <property type="protein sequence ID" value="KDR79839.1"/>
    <property type="molecule type" value="Genomic_DNA"/>
</dbReference>
<dbReference type="SUPFAM" id="SSF50952">
    <property type="entry name" value="Soluble quinoprotein glucose dehydrogenase"/>
    <property type="match status" value="1"/>
</dbReference>
<dbReference type="PROSITE" id="PS50181">
    <property type="entry name" value="FBOX"/>
    <property type="match status" value="1"/>
</dbReference>
<dbReference type="Pfam" id="PF00646">
    <property type="entry name" value="F-box"/>
    <property type="match status" value="1"/>
</dbReference>
<dbReference type="AlphaFoldDB" id="A0A067TIV3"/>
<organism evidence="2 3">
    <name type="scientific">Galerina marginata (strain CBS 339.88)</name>
    <dbReference type="NCBI Taxonomy" id="685588"/>
    <lineage>
        <taxon>Eukaryota</taxon>
        <taxon>Fungi</taxon>
        <taxon>Dikarya</taxon>
        <taxon>Basidiomycota</taxon>
        <taxon>Agaricomycotina</taxon>
        <taxon>Agaricomycetes</taxon>
        <taxon>Agaricomycetidae</taxon>
        <taxon>Agaricales</taxon>
        <taxon>Agaricineae</taxon>
        <taxon>Strophariaceae</taxon>
        <taxon>Galerina</taxon>
    </lineage>
</organism>
<dbReference type="OrthoDB" id="2688364at2759"/>
<accession>A0A067TIV3</accession>
<feature type="domain" description="F-box" evidence="1">
    <location>
        <begin position="3"/>
        <end position="49"/>
    </location>
</feature>
<reference evidence="3" key="1">
    <citation type="journal article" date="2014" name="Proc. Natl. Acad. Sci. U.S.A.">
        <title>Extensive sampling of basidiomycete genomes demonstrates inadequacy of the white-rot/brown-rot paradigm for wood decay fungi.</title>
        <authorList>
            <person name="Riley R."/>
            <person name="Salamov A.A."/>
            <person name="Brown D.W."/>
            <person name="Nagy L.G."/>
            <person name="Floudas D."/>
            <person name="Held B.W."/>
            <person name="Levasseur A."/>
            <person name="Lombard V."/>
            <person name="Morin E."/>
            <person name="Otillar R."/>
            <person name="Lindquist E.A."/>
            <person name="Sun H."/>
            <person name="LaButti K.M."/>
            <person name="Schmutz J."/>
            <person name="Jabbour D."/>
            <person name="Luo H."/>
            <person name="Baker S.E."/>
            <person name="Pisabarro A.G."/>
            <person name="Walton J.D."/>
            <person name="Blanchette R.A."/>
            <person name="Henrissat B."/>
            <person name="Martin F."/>
            <person name="Cullen D."/>
            <person name="Hibbett D.S."/>
            <person name="Grigoriev I.V."/>
        </authorList>
    </citation>
    <scope>NUCLEOTIDE SEQUENCE [LARGE SCALE GENOMIC DNA]</scope>
    <source>
        <strain evidence="3">CBS 339.88</strain>
    </source>
</reference>
<dbReference type="SUPFAM" id="SSF81383">
    <property type="entry name" value="F-box domain"/>
    <property type="match status" value="1"/>
</dbReference>
<gene>
    <name evidence="2" type="ORF">GALMADRAFT_241929</name>
</gene>
<name>A0A067TIV3_GALM3</name>
<sequence>MVKSRLLNLPPNLHLQIFFLLDAIDVISIRQSCKTFSETSLRKEVWTTVLRNMCYQNTVFAPTFSIDDMSVSELEKAATAPARMLSRLENHQKSSHKTPLKPHRTRYFSPEDDEVNFDSVFLVPGGRFLVTGSLDGLKLWDLSSFSNENAPQIVMSWLFPLNTVFGIKPTAGREGLILAAGRESTDGDNLEIVIYEYSPSSPSAEERVCEIGADDDFSAYTLSTDYFIRIQEHILHVWNFRDDTAASWIMPDDTCEAVMLDGVDTIIAIGRRSLAGWKIPNLEKRSATSQGPYAVIPPLFVVAVDKVSGLLKKQISRSELRWKLFAEWYDTNDITRVYDIASKRPKDDRYTLETYQIHTPSSGIPGYRDEYKVSLKSTTEIPRSEDSKADPEMVISDHHICNGRTVKCWSNRGFLQVHVPAGPGLSWSFHGDIDTDISVAPGSSQTTSGLDEFSFDPVSGSLCHLVDDCSSLAVLDFISLQ</sequence>
<evidence type="ECO:0000313" key="3">
    <source>
        <dbReference type="Proteomes" id="UP000027222"/>
    </source>
</evidence>
<evidence type="ECO:0000259" key="1">
    <source>
        <dbReference type="PROSITE" id="PS50181"/>
    </source>
</evidence>